<evidence type="ECO:0000313" key="14">
    <source>
        <dbReference type="EMBL" id="KAF6197519.1"/>
    </source>
</evidence>
<keyword evidence="6" id="KW-0862">Zinc</keyword>
<dbReference type="GO" id="GO:0005634">
    <property type="term" value="C:nucleus"/>
    <property type="evidence" value="ECO:0007669"/>
    <property type="project" value="UniProtKB-SubCell"/>
</dbReference>
<feature type="region of interest" description="Disordered" evidence="12">
    <location>
        <begin position="996"/>
        <end position="1015"/>
    </location>
</feature>
<organism evidence="14 15">
    <name type="scientific">Apolygus lucorum</name>
    <name type="common">Small green plant bug</name>
    <name type="synonym">Lygocoris lucorum</name>
    <dbReference type="NCBI Taxonomy" id="248454"/>
    <lineage>
        <taxon>Eukaryota</taxon>
        <taxon>Metazoa</taxon>
        <taxon>Ecdysozoa</taxon>
        <taxon>Arthropoda</taxon>
        <taxon>Hexapoda</taxon>
        <taxon>Insecta</taxon>
        <taxon>Pterygota</taxon>
        <taxon>Neoptera</taxon>
        <taxon>Paraneoptera</taxon>
        <taxon>Hemiptera</taxon>
        <taxon>Heteroptera</taxon>
        <taxon>Panheteroptera</taxon>
        <taxon>Cimicomorpha</taxon>
        <taxon>Miridae</taxon>
        <taxon>Mirini</taxon>
        <taxon>Apolygus</taxon>
    </lineage>
</organism>
<feature type="domain" description="C2H2-type" evidence="13">
    <location>
        <begin position="200"/>
        <end position="227"/>
    </location>
</feature>
<comment type="caution">
    <text evidence="14">The sequence shown here is derived from an EMBL/GenBank/DDBJ whole genome shotgun (WGS) entry which is preliminary data.</text>
</comment>
<name>A0A8S9WMK9_APOLU</name>
<accession>A0A8S9WMK9</accession>
<dbReference type="Gene3D" id="3.30.160.60">
    <property type="entry name" value="Classic Zinc Finger"/>
    <property type="match status" value="7"/>
</dbReference>
<dbReference type="FunFam" id="3.30.160.60:FF:000446">
    <property type="entry name" value="Zinc finger protein"/>
    <property type="match status" value="3"/>
</dbReference>
<dbReference type="GO" id="GO:0008270">
    <property type="term" value="F:zinc ion binding"/>
    <property type="evidence" value="ECO:0007669"/>
    <property type="project" value="UniProtKB-KW"/>
</dbReference>
<feature type="compositionally biased region" description="Basic and acidic residues" evidence="12">
    <location>
        <begin position="436"/>
        <end position="448"/>
    </location>
</feature>
<dbReference type="GO" id="GO:0000978">
    <property type="term" value="F:RNA polymerase II cis-regulatory region sequence-specific DNA binding"/>
    <property type="evidence" value="ECO:0007669"/>
    <property type="project" value="TreeGrafter"/>
</dbReference>
<proteinExistence type="inferred from homology"/>
<evidence type="ECO:0000256" key="8">
    <source>
        <dbReference type="ARBA" id="ARBA00023125"/>
    </source>
</evidence>
<keyword evidence="5 11" id="KW-0863">Zinc-finger</keyword>
<feature type="region of interest" description="Disordered" evidence="12">
    <location>
        <begin position="1"/>
        <end position="20"/>
    </location>
</feature>
<comment type="subcellular location">
    <subcellularLocation>
        <location evidence="1">Nucleus</location>
    </subcellularLocation>
</comment>
<keyword evidence="10" id="KW-0539">Nucleus</keyword>
<evidence type="ECO:0000256" key="9">
    <source>
        <dbReference type="ARBA" id="ARBA00023163"/>
    </source>
</evidence>
<gene>
    <name evidence="14" type="ORF">GE061_008483</name>
</gene>
<dbReference type="PROSITE" id="PS00028">
    <property type="entry name" value="ZINC_FINGER_C2H2_1"/>
    <property type="match status" value="1"/>
</dbReference>
<sequence>MSELGIGTIKEEVESEEDTTEGVIYEEDALVSAKSNDDASDIKASVVEVSSNGEIDHKPGNSNMPQKHVAGHVGDVFGNSRGSKGEKPLVCNLCDYRSLHAGNLRRHKKVHSDNKPYSCDVCGFKTKKPYSLKMHMITHTGQRLLACDQCDYTCNRPQHLKRHMVAHSGEKPFACSICPYRGTDLMYLVAHMKIHADKLYACDKCDYKAVAAWDVKRHAKIHDVKRPLSPESLDYGVLQDAREGVSSDPELGLNVQDPKLRARNRRNRKPYVCYHCDNRARTRGDMKIHLRTHTGEKPHACSLCNYKSTQLGHLRRHMTVHTGEKPYACDMCGGSTVGEFKRHMMTHEDDSGSEEEVAIEGQTIIKVEPMGDGLERDSSTTTDNPQEEWSVNESNEPSGFLQNSTSDPSALEMHQKCPEIGQETADNSNSCGRLSGEPHHRMKSSLDESNRAAGFLQSCTADPSVLELHQKCPEIGQETAGTSIICGRLSGEPHHRVKSSVDESNRAAGFLQSCTADPSVLELHQKCPEIGQETAGTSIICGRLSGEPHHRMKSSVDESNRAAGFLQSCTAEQSVLGMHQKCPEIGQETAGTSIICGRLSGEPHHRMKSSVDESNRAAGFLQSCTADPSVLELHQKCPEIGQETAGTSIICGRLSGEPHHRMKSSVDESNRAPGFLQSCTAEQSVLGMHQKCPEIGQETAGTSIICGRLSGEPHHRMKSSVDESNRAAGFLQSCTAEPSVLGMHQKCPEIGQETAGNSIICGRLSGEPHHRVKSSVDESNRAAGFLQSCTAEQSGLGMHQKCPEIGQETAGTSIICGRLSGEPHHRMKSSVDESNRAAGFLQSCTADPSVLELHQKCPEIGQETAGNSIICERLSGEPHHRVKSSVDESNRAAGFLQSCTAEQSVLGMHQKGPEIGQETAGNSIICGRLSGEPHHRMKSSVDESNRAAGFLQSCTADPSVLELHQKCPEIGQETAGNSIICGRLSGEPHHRVKSSVDESNRAAGFSQSSTSDPSVLEMHQKCSEIGQETAENSTTCGGLSGEVHHRMESSFHESSQAAVLMQNCMSEPSVLELHLNCPEIGESSASNSIIGESSVAHHRLKMESSGDESNQGLLNGIAEPIPQLFECHQCEFRGKTLIGLKRHMKMHVGEASDRSNNAETPRKLYIGDMGKASGDVKRHMKTHLNQLVIKEEVVNEQSSAPLTVPGDSPQLTGLLPEGRHLKLPDKLLKSPRIRMPFFCYHCGYRGRTKRNLKVHMRDLKRHVLRHHSKEMPAAHDSLVCEIEGAESEQELTIGDQIIIKEEAMTIDDEHNPNLEASLPNDPLSTPEMSGDQIMASSRDVLEPSVYKPPEAYQSIEAGQLKKLMWSHAEAIEGQEMAEPGEQEQHIENHEATQCQTKQAASLI</sequence>
<dbReference type="GO" id="GO:0003700">
    <property type="term" value="F:DNA-binding transcription factor activity"/>
    <property type="evidence" value="ECO:0007669"/>
    <property type="project" value="TreeGrafter"/>
</dbReference>
<dbReference type="Pfam" id="PF00096">
    <property type="entry name" value="zf-C2H2"/>
    <property type="match status" value="1"/>
</dbReference>
<feature type="region of interest" description="Disordered" evidence="12">
    <location>
        <begin position="1380"/>
        <end position="1403"/>
    </location>
</feature>
<dbReference type="InterPro" id="IPR036236">
    <property type="entry name" value="Znf_C2H2_sf"/>
</dbReference>
<evidence type="ECO:0000313" key="15">
    <source>
        <dbReference type="Proteomes" id="UP000466442"/>
    </source>
</evidence>
<feature type="domain" description="C2H2-type" evidence="13">
    <location>
        <begin position="299"/>
        <end position="326"/>
    </location>
</feature>
<keyword evidence="3" id="KW-0479">Metal-binding</keyword>
<feature type="domain" description="C2H2-type" evidence="13">
    <location>
        <begin position="1237"/>
        <end position="1272"/>
    </location>
</feature>
<dbReference type="SUPFAM" id="SSF57667">
    <property type="entry name" value="beta-beta-alpha zinc fingers"/>
    <property type="match status" value="6"/>
</dbReference>
<evidence type="ECO:0000256" key="7">
    <source>
        <dbReference type="ARBA" id="ARBA00023015"/>
    </source>
</evidence>
<reference evidence="14" key="1">
    <citation type="journal article" date="2021" name="Mol. Ecol. Resour.">
        <title>Apolygus lucorum genome provides insights into omnivorousness and mesophyll feeding.</title>
        <authorList>
            <person name="Liu Y."/>
            <person name="Liu H."/>
            <person name="Wang H."/>
            <person name="Huang T."/>
            <person name="Liu B."/>
            <person name="Yang B."/>
            <person name="Yin L."/>
            <person name="Li B."/>
            <person name="Zhang Y."/>
            <person name="Zhang S."/>
            <person name="Jiang F."/>
            <person name="Zhang X."/>
            <person name="Ren Y."/>
            <person name="Wang B."/>
            <person name="Wang S."/>
            <person name="Lu Y."/>
            <person name="Wu K."/>
            <person name="Fan W."/>
            <person name="Wang G."/>
        </authorList>
    </citation>
    <scope>NUCLEOTIDE SEQUENCE</scope>
    <source>
        <strain evidence="14">12Hb</strain>
    </source>
</reference>
<keyword evidence="9" id="KW-0804">Transcription</keyword>
<dbReference type="EMBL" id="WIXP02000017">
    <property type="protein sequence ID" value="KAF6197519.1"/>
    <property type="molecule type" value="Genomic_DNA"/>
</dbReference>
<evidence type="ECO:0000256" key="10">
    <source>
        <dbReference type="ARBA" id="ARBA00023242"/>
    </source>
</evidence>
<keyword evidence="15" id="KW-1185">Reference proteome</keyword>
<evidence type="ECO:0000256" key="2">
    <source>
        <dbReference type="ARBA" id="ARBA00006991"/>
    </source>
</evidence>
<keyword evidence="7" id="KW-0805">Transcription regulation</keyword>
<dbReference type="InterPro" id="IPR013087">
    <property type="entry name" value="Znf_C2H2_type"/>
</dbReference>
<feature type="domain" description="C2H2-type" evidence="13">
    <location>
        <begin position="1125"/>
        <end position="1152"/>
    </location>
</feature>
<feature type="region of interest" description="Disordered" evidence="12">
    <location>
        <begin position="367"/>
        <end position="448"/>
    </location>
</feature>
<dbReference type="OrthoDB" id="6077919at2759"/>
<evidence type="ECO:0000256" key="12">
    <source>
        <dbReference type="SAM" id="MobiDB-lite"/>
    </source>
</evidence>
<dbReference type="GO" id="GO:0006357">
    <property type="term" value="P:regulation of transcription by RNA polymerase II"/>
    <property type="evidence" value="ECO:0007669"/>
    <property type="project" value="TreeGrafter"/>
</dbReference>
<feature type="compositionally biased region" description="Polar residues" evidence="12">
    <location>
        <begin position="379"/>
        <end position="408"/>
    </location>
</feature>
<dbReference type="PANTHER" id="PTHR24404:SF114">
    <property type="entry name" value="KLUMPFUSS, ISOFORM B-RELATED"/>
    <property type="match status" value="1"/>
</dbReference>
<evidence type="ECO:0000256" key="1">
    <source>
        <dbReference type="ARBA" id="ARBA00004123"/>
    </source>
</evidence>
<evidence type="ECO:0000256" key="4">
    <source>
        <dbReference type="ARBA" id="ARBA00022737"/>
    </source>
</evidence>
<keyword evidence="8" id="KW-0238">DNA-binding</keyword>
<feature type="domain" description="C2H2-type" evidence="13">
    <location>
        <begin position="117"/>
        <end position="144"/>
    </location>
</feature>
<protein>
    <recommendedName>
        <fullName evidence="13">C2H2-type domain-containing protein</fullName>
    </recommendedName>
</protein>
<dbReference type="InterPro" id="IPR050589">
    <property type="entry name" value="Ikaros_C2H2-ZF"/>
</dbReference>
<evidence type="ECO:0000256" key="6">
    <source>
        <dbReference type="ARBA" id="ARBA00022833"/>
    </source>
</evidence>
<dbReference type="PROSITE" id="PS50157">
    <property type="entry name" value="ZINC_FINGER_C2H2_2"/>
    <property type="match status" value="8"/>
</dbReference>
<dbReference type="FunFam" id="3.30.160.60:FF:000075">
    <property type="entry name" value="Putative zinc finger protein 536"/>
    <property type="match status" value="1"/>
</dbReference>
<evidence type="ECO:0000256" key="5">
    <source>
        <dbReference type="ARBA" id="ARBA00022771"/>
    </source>
</evidence>
<feature type="domain" description="C2H2-type" evidence="13">
    <location>
        <begin position="89"/>
        <end position="116"/>
    </location>
</feature>
<feature type="domain" description="C2H2-type" evidence="13">
    <location>
        <begin position="271"/>
        <end position="298"/>
    </location>
</feature>
<evidence type="ECO:0000256" key="11">
    <source>
        <dbReference type="PROSITE-ProRule" id="PRU00042"/>
    </source>
</evidence>
<feature type="compositionally biased region" description="Polar residues" evidence="12">
    <location>
        <begin position="1391"/>
        <end position="1403"/>
    </location>
</feature>
<dbReference type="PANTHER" id="PTHR24404">
    <property type="entry name" value="ZINC FINGER PROTEIN"/>
    <property type="match status" value="1"/>
</dbReference>
<keyword evidence="4" id="KW-0677">Repeat</keyword>
<feature type="domain" description="C2H2-type" evidence="13">
    <location>
        <begin position="145"/>
        <end position="172"/>
    </location>
</feature>
<dbReference type="SMART" id="SM00355">
    <property type="entry name" value="ZnF_C2H2"/>
    <property type="match status" value="10"/>
</dbReference>
<evidence type="ECO:0000256" key="3">
    <source>
        <dbReference type="ARBA" id="ARBA00022723"/>
    </source>
</evidence>
<dbReference type="Proteomes" id="UP000466442">
    <property type="component" value="Unassembled WGS sequence"/>
</dbReference>
<evidence type="ECO:0000259" key="13">
    <source>
        <dbReference type="PROSITE" id="PS50157"/>
    </source>
</evidence>
<comment type="similarity">
    <text evidence="2">Belongs to the krueppel C2H2-type zinc-finger protein family.</text>
</comment>